<evidence type="ECO:0000256" key="8">
    <source>
        <dbReference type="ARBA" id="ARBA00022840"/>
    </source>
</evidence>
<dbReference type="GO" id="GO:1904430">
    <property type="term" value="P:negative regulation of t-circle formation"/>
    <property type="evidence" value="ECO:0007669"/>
    <property type="project" value="TreeGrafter"/>
</dbReference>
<dbReference type="Pfam" id="PF06733">
    <property type="entry name" value="DEAD_2"/>
    <property type="match status" value="1"/>
</dbReference>
<feature type="region of interest" description="Disordered" evidence="15">
    <location>
        <begin position="870"/>
        <end position="905"/>
    </location>
</feature>
<evidence type="ECO:0000256" key="15">
    <source>
        <dbReference type="SAM" id="MobiDB-lite"/>
    </source>
</evidence>
<keyword evidence="4" id="KW-0547">Nucleotide-binding</keyword>
<keyword evidence="12" id="KW-0234">DNA repair</keyword>
<reference evidence="18" key="2">
    <citation type="submission" date="2020-10" db="UniProtKB">
        <authorList>
            <consortium name="WormBaseParasite"/>
        </authorList>
    </citation>
    <scope>IDENTIFICATION</scope>
</reference>
<dbReference type="Pfam" id="PF13307">
    <property type="entry name" value="Helicase_C_2"/>
    <property type="match status" value="1"/>
</dbReference>
<keyword evidence="5" id="KW-0227">DNA damage</keyword>
<keyword evidence="7" id="KW-0347">Helicase</keyword>
<dbReference type="InterPro" id="IPR045028">
    <property type="entry name" value="DinG/Rad3-like"/>
</dbReference>
<dbReference type="Pfam" id="PF23109">
    <property type="entry name" value="ARCH_RTEL1"/>
    <property type="match status" value="1"/>
</dbReference>
<feature type="compositionally biased region" description="Low complexity" evidence="15">
    <location>
        <begin position="870"/>
        <end position="880"/>
    </location>
</feature>
<dbReference type="CDD" id="cd17970">
    <property type="entry name" value="DEAHc_FancJ"/>
    <property type="match status" value="1"/>
</dbReference>
<dbReference type="InterPro" id="IPR027417">
    <property type="entry name" value="P-loop_NTPase"/>
</dbReference>
<evidence type="ECO:0000256" key="4">
    <source>
        <dbReference type="ARBA" id="ARBA00022741"/>
    </source>
</evidence>
<evidence type="ECO:0000256" key="10">
    <source>
        <dbReference type="ARBA" id="ARBA00023014"/>
    </source>
</evidence>
<evidence type="ECO:0000256" key="1">
    <source>
        <dbReference type="ARBA" id="ARBA00004123"/>
    </source>
</evidence>
<keyword evidence="3" id="KW-0479">Metal-binding</keyword>
<evidence type="ECO:0000256" key="11">
    <source>
        <dbReference type="ARBA" id="ARBA00023125"/>
    </source>
</evidence>
<dbReference type="WBParaSite" id="Pan_g2029.t1">
    <property type="protein sequence ID" value="Pan_g2029.t1"/>
    <property type="gene ID" value="Pan_g2029"/>
</dbReference>
<dbReference type="GO" id="GO:0070182">
    <property type="term" value="F:DNA polymerase binding"/>
    <property type="evidence" value="ECO:0007669"/>
    <property type="project" value="TreeGrafter"/>
</dbReference>
<keyword evidence="14" id="KW-0539">Nucleus</keyword>
<evidence type="ECO:0000313" key="17">
    <source>
        <dbReference type="Proteomes" id="UP000492821"/>
    </source>
</evidence>
<dbReference type="GO" id="GO:0016818">
    <property type="term" value="F:hydrolase activity, acting on acid anhydrides, in phosphorus-containing anhydrides"/>
    <property type="evidence" value="ECO:0007669"/>
    <property type="project" value="InterPro"/>
</dbReference>
<evidence type="ECO:0000256" key="6">
    <source>
        <dbReference type="ARBA" id="ARBA00022801"/>
    </source>
</evidence>
<feature type="domain" description="Helicase ATP-binding" evidence="16">
    <location>
        <begin position="71"/>
        <end position="355"/>
    </location>
</feature>
<dbReference type="CDD" id="cd18788">
    <property type="entry name" value="SF2_C_XPD"/>
    <property type="match status" value="1"/>
</dbReference>
<dbReference type="NCBIfam" id="TIGR00604">
    <property type="entry name" value="rad3"/>
    <property type="match status" value="1"/>
</dbReference>
<dbReference type="InterPro" id="IPR057498">
    <property type="entry name" value="Rtel1_ARCH"/>
</dbReference>
<comment type="subcellular location">
    <subcellularLocation>
        <location evidence="1">Nucleus</location>
    </subcellularLocation>
</comment>
<evidence type="ECO:0000256" key="2">
    <source>
        <dbReference type="ARBA" id="ARBA00022485"/>
    </source>
</evidence>
<evidence type="ECO:0000259" key="16">
    <source>
        <dbReference type="PROSITE" id="PS51193"/>
    </source>
</evidence>
<keyword evidence="9" id="KW-0408">Iron</keyword>
<dbReference type="SMART" id="SM00491">
    <property type="entry name" value="HELICc2"/>
    <property type="match status" value="1"/>
</dbReference>
<proteinExistence type="predicted"/>
<dbReference type="GO" id="GO:0005634">
    <property type="term" value="C:nucleus"/>
    <property type="evidence" value="ECO:0007669"/>
    <property type="project" value="UniProtKB-SubCell"/>
</dbReference>
<sequence>MPRLHVFYCNGFVHKTWMTDILRSQKRNLRWLTLQLCSKSLGDWTIVEFIDFMKVHHQFTKILTMHVSEVSNVQVEFPFEPYDCQRIFMKNVIEAIENKSNAALESPTGTGKTLSLLCGALAWLEHHKSTMRPSLMDAAGAVNPTGENSQLYPTILYASRTHSQLQQVVRELNKTRYKYVKTCVLASRDQLCINEKVLKEPNTQLRAQICRNLRSSKKCAPANALEKDEAVADALYANESPDVMDIEDLVNTAKKLKHCPYYRTQGMVSKADLILLPYNYVFDPKVRDAMKVPLKGNILIVDEAHNLAGTCEDAVSVEWSAKDNALCISEARKVLTLMVDDEERKKTEGDESQVTFDKLMQDESKKAKEKPKITQEDVALLLQMLFRLEESINTLASEPITRETKVEGLSGAVYPGQRMTALLTAAGISRNQREAVMNVVDGIGMFLADQAHQNSGLFAEKGTKLQEFASLISRVYTDTFEVAAGADIRNTRADESTKKFLLYVEKTDDDVSLKYWCFSASVAMKFVLSRGLRSIIIASGTLSPMDAFLGSMGIPFEYRLENAHVAKNTQVMVGALRAARNKVELLGTYKNRSNKDYISALGVTLIDAFSSTPQGVLVFFASYAQMASNLSDFKNLSYGGSSMMAQLGRYKQVFVEPKDKSELPGLLSQYDDAIRAGKGAAFFAVCRGKLSEGIDLPDSHCRAVIVVGIPFSPPNSPRIILKKHYLLKLKDPKQKPDDWYHTEAMRAVNQAIGRVIRHKDDFGIVILADRRYTTMDRRHISTWIRPGLTAYDDSSKFFGQCGEFFGRFGIQIEASLAKLRATAKKSLIEAESRSCRPTIATTVSGGIPLSRKRTDTSIIDNLEQMYMSSQESLTASSSQSRPMFVSQADSGTSAKPSSGPPRRRLKLKGKKLSFVIVHESK</sequence>
<dbReference type="InterPro" id="IPR014013">
    <property type="entry name" value="Helic_SF1/SF2_ATP-bd_DinG/Rad3"/>
</dbReference>
<dbReference type="InterPro" id="IPR006555">
    <property type="entry name" value="ATP-dep_Helicase_C"/>
</dbReference>
<evidence type="ECO:0000256" key="14">
    <source>
        <dbReference type="ARBA" id="ARBA00023242"/>
    </source>
</evidence>
<reference evidence="17" key="1">
    <citation type="journal article" date="2013" name="Genetics">
        <title>The draft genome and transcriptome of Panagrellus redivivus are shaped by the harsh demands of a free-living lifestyle.</title>
        <authorList>
            <person name="Srinivasan J."/>
            <person name="Dillman A.R."/>
            <person name="Macchietto M.G."/>
            <person name="Heikkinen L."/>
            <person name="Lakso M."/>
            <person name="Fracchia K.M."/>
            <person name="Antoshechkin I."/>
            <person name="Mortazavi A."/>
            <person name="Wong G."/>
            <person name="Sternberg P.W."/>
        </authorList>
    </citation>
    <scope>NUCLEOTIDE SEQUENCE [LARGE SCALE GENOMIC DNA]</scope>
    <source>
        <strain evidence="17">MT8872</strain>
    </source>
</reference>
<dbReference type="SUPFAM" id="SSF52540">
    <property type="entry name" value="P-loop containing nucleoside triphosphate hydrolases"/>
    <property type="match status" value="1"/>
</dbReference>
<evidence type="ECO:0000256" key="12">
    <source>
        <dbReference type="ARBA" id="ARBA00023204"/>
    </source>
</evidence>
<keyword evidence="2" id="KW-0004">4Fe-4S</keyword>
<keyword evidence="11" id="KW-0238">DNA-binding</keyword>
<accession>A0A7E4VEZ0</accession>
<keyword evidence="6" id="KW-0378">Hydrolase</keyword>
<keyword evidence="17" id="KW-1185">Reference proteome</keyword>
<evidence type="ECO:0000256" key="3">
    <source>
        <dbReference type="ARBA" id="ARBA00022723"/>
    </source>
</evidence>
<evidence type="ECO:0000256" key="5">
    <source>
        <dbReference type="ARBA" id="ARBA00022763"/>
    </source>
</evidence>
<dbReference type="GO" id="GO:0010569">
    <property type="term" value="P:regulation of double-strand break repair via homologous recombination"/>
    <property type="evidence" value="ECO:0007669"/>
    <property type="project" value="TreeGrafter"/>
</dbReference>
<keyword evidence="13" id="KW-0413">Isomerase</keyword>
<dbReference type="GO" id="GO:0003678">
    <property type="term" value="F:DNA helicase activity"/>
    <property type="evidence" value="ECO:0007669"/>
    <property type="project" value="InterPro"/>
</dbReference>
<dbReference type="InterPro" id="IPR006554">
    <property type="entry name" value="Helicase-like_DEXD_c2"/>
</dbReference>
<dbReference type="GO" id="GO:0045910">
    <property type="term" value="P:negative regulation of DNA recombination"/>
    <property type="evidence" value="ECO:0007669"/>
    <property type="project" value="TreeGrafter"/>
</dbReference>
<dbReference type="Gene3D" id="3.40.50.300">
    <property type="entry name" value="P-loop containing nucleotide triphosphate hydrolases"/>
    <property type="match status" value="2"/>
</dbReference>
<dbReference type="GO" id="GO:0090657">
    <property type="term" value="P:telomeric loop disassembly"/>
    <property type="evidence" value="ECO:0007669"/>
    <property type="project" value="TreeGrafter"/>
</dbReference>
<dbReference type="InterPro" id="IPR013020">
    <property type="entry name" value="Rad3/Chl1-like"/>
</dbReference>
<evidence type="ECO:0000256" key="7">
    <source>
        <dbReference type="ARBA" id="ARBA00022806"/>
    </source>
</evidence>
<dbReference type="FunFam" id="3.40.50.300:FF:001352">
    <property type="entry name" value="DNA repair helicase"/>
    <property type="match status" value="1"/>
</dbReference>
<feature type="compositionally biased region" description="Polar residues" evidence="15">
    <location>
        <begin position="887"/>
        <end position="896"/>
    </location>
</feature>
<dbReference type="PROSITE" id="PS51193">
    <property type="entry name" value="HELICASE_ATP_BIND_2"/>
    <property type="match status" value="1"/>
</dbReference>
<organism evidence="17 18">
    <name type="scientific">Panagrellus redivivus</name>
    <name type="common">Microworm</name>
    <dbReference type="NCBI Taxonomy" id="6233"/>
    <lineage>
        <taxon>Eukaryota</taxon>
        <taxon>Metazoa</taxon>
        <taxon>Ecdysozoa</taxon>
        <taxon>Nematoda</taxon>
        <taxon>Chromadorea</taxon>
        <taxon>Rhabditida</taxon>
        <taxon>Tylenchina</taxon>
        <taxon>Panagrolaimomorpha</taxon>
        <taxon>Panagrolaimoidea</taxon>
        <taxon>Panagrolaimidae</taxon>
        <taxon>Panagrellus</taxon>
    </lineage>
</organism>
<name>A0A7E4VEZ0_PANRE</name>
<dbReference type="AlphaFoldDB" id="A0A7E4VEZ0"/>
<dbReference type="SMART" id="SM00488">
    <property type="entry name" value="DEXDc2"/>
    <property type="match status" value="1"/>
</dbReference>
<dbReference type="Proteomes" id="UP000492821">
    <property type="component" value="Unassembled WGS sequence"/>
</dbReference>
<protein>
    <submittedName>
        <fullName evidence="18">Helicase ATP-binding domain-containing protein</fullName>
    </submittedName>
</protein>
<dbReference type="GO" id="GO:0003677">
    <property type="term" value="F:DNA binding"/>
    <property type="evidence" value="ECO:0007669"/>
    <property type="project" value="UniProtKB-KW"/>
</dbReference>
<dbReference type="InterPro" id="IPR010614">
    <property type="entry name" value="RAD3-like_helicase_DEAD"/>
</dbReference>
<dbReference type="PANTHER" id="PTHR11472:SF34">
    <property type="entry name" value="REGULATOR OF TELOMERE ELONGATION HELICASE 1"/>
    <property type="match status" value="1"/>
</dbReference>
<evidence type="ECO:0000256" key="9">
    <source>
        <dbReference type="ARBA" id="ARBA00023004"/>
    </source>
</evidence>
<dbReference type="GO" id="GO:0005524">
    <property type="term" value="F:ATP binding"/>
    <property type="evidence" value="ECO:0007669"/>
    <property type="project" value="UniProtKB-KW"/>
</dbReference>
<keyword evidence="10" id="KW-0411">Iron-sulfur</keyword>
<dbReference type="GO" id="GO:0046872">
    <property type="term" value="F:metal ion binding"/>
    <property type="evidence" value="ECO:0007669"/>
    <property type="project" value="UniProtKB-KW"/>
</dbReference>
<dbReference type="GO" id="GO:0006281">
    <property type="term" value="P:DNA repair"/>
    <property type="evidence" value="ECO:0007669"/>
    <property type="project" value="UniProtKB-KW"/>
</dbReference>
<keyword evidence="8" id="KW-0067">ATP-binding</keyword>
<evidence type="ECO:0000256" key="13">
    <source>
        <dbReference type="ARBA" id="ARBA00023235"/>
    </source>
</evidence>
<dbReference type="GO" id="GO:0051539">
    <property type="term" value="F:4 iron, 4 sulfur cluster binding"/>
    <property type="evidence" value="ECO:0007669"/>
    <property type="project" value="UniProtKB-KW"/>
</dbReference>
<evidence type="ECO:0000313" key="18">
    <source>
        <dbReference type="WBParaSite" id="Pan_g2029.t1"/>
    </source>
</evidence>
<dbReference type="PANTHER" id="PTHR11472">
    <property type="entry name" value="DNA REPAIR DEAD HELICASE RAD3/XP-D SUBFAMILY MEMBER"/>
    <property type="match status" value="1"/>
</dbReference>